<keyword evidence="1" id="KW-0472">Membrane</keyword>
<dbReference type="AlphaFoldDB" id="A0A0E0P3Q2"/>
<protein>
    <submittedName>
        <fullName evidence="2">Uncharacterized protein</fullName>
    </submittedName>
</protein>
<dbReference type="Proteomes" id="UP000008022">
    <property type="component" value="Unassembled WGS sequence"/>
</dbReference>
<evidence type="ECO:0000313" key="2">
    <source>
        <dbReference type="EnsemblPlants" id="ORUFI03G42190.3"/>
    </source>
</evidence>
<feature type="transmembrane region" description="Helical" evidence="1">
    <location>
        <begin position="47"/>
        <end position="63"/>
    </location>
</feature>
<name>A0A0E0P3Q2_ORYRU</name>
<keyword evidence="1" id="KW-1133">Transmembrane helix</keyword>
<evidence type="ECO:0000313" key="3">
    <source>
        <dbReference type="Proteomes" id="UP000008022"/>
    </source>
</evidence>
<reference evidence="2" key="2">
    <citation type="submission" date="2015-06" db="UniProtKB">
        <authorList>
            <consortium name="EnsemblPlants"/>
        </authorList>
    </citation>
    <scope>IDENTIFICATION</scope>
</reference>
<proteinExistence type="predicted"/>
<keyword evidence="1" id="KW-0812">Transmembrane</keyword>
<reference evidence="3" key="1">
    <citation type="submission" date="2013-06" db="EMBL/GenBank/DDBJ databases">
        <authorList>
            <person name="Zhao Q."/>
        </authorList>
    </citation>
    <scope>NUCLEOTIDE SEQUENCE</scope>
    <source>
        <strain evidence="3">cv. W1943</strain>
    </source>
</reference>
<sequence length="67" mass="7850">MARGDDGERLPVAVGVLPWQQQQQQQPTNFCSGRYWLSTFPFLSEDVYYIILGTFLFPILWVQQKKL</sequence>
<evidence type="ECO:0000256" key="1">
    <source>
        <dbReference type="SAM" id="Phobius"/>
    </source>
</evidence>
<dbReference type="HOGENOM" id="CLU_2816935_0_0_1"/>
<dbReference type="EnsemblPlants" id="ORUFI03G42190.3">
    <property type="protein sequence ID" value="ORUFI03G42190.3"/>
    <property type="gene ID" value="ORUFI03G42190"/>
</dbReference>
<keyword evidence="3" id="KW-1185">Reference proteome</keyword>
<dbReference type="Gramene" id="ORUFI03G42190.3">
    <property type="protein sequence ID" value="ORUFI03G42190.3"/>
    <property type="gene ID" value="ORUFI03G42190"/>
</dbReference>
<accession>A0A0E0P3Q2</accession>
<organism evidence="2 3">
    <name type="scientific">Oryza rufipogon</name>
    <name type="common">Brownbeard rice</name>
    <name type="synonym">Asian wild rice</name>
    <dbReference type="NCBI Taxonomy" id="4529"/>
    <lineage>
        <taxon>Eukaryota</taxon>
        <taxon>Viridiplantae</taxon>
        <taxon>Streptophyta</taxon>
        <taxon>Embryophyta</taxon>
        <taxon>Tracheophyta</taxon>
        <taxon>Spermatophyta</taxon>
        <taxon>Magnoliopsida</taxon>
        <taxon>Liliopsida</taxon>
        <taxon>Poales</taxon>
        <taxon>Poaceae</taxon>
        <taxon>BOP clade</taxon>
        <taxon>Oryzoideae</taxon>
        <taxon>Oryzeae</taxon>
        <taxon>Oryzinae</taxon>
        <taxon>Oryza</taxon>
    </lineage>
</organism>